<dbReference type="CDD" id="cd01335">
    <property type="entry name" value="Radical_SAM"/>
    <property type="match status" value="1"/>
</dbReference>
<evidence type="ECO:0000256" key="5">
    <source>
        <dbReference type="ARBA" id="ARBA00022723"/>
    </source>
</evidence>
<dbReference type="SMART" id="SM00729">
    <property type="entry name" value="Elp3"/>
    <property type="match status" value="1"/>
</dbReference>
<keyword evidence="4" id="KW-0949">S-adenosyl-L-methionine</keyword>
<dbReference type="GO" id="GO:0005829">
    <property type="term" value="C:cytosol"/>
    <property type="evidence" value="ECO:0007669"/>
    <property type="project" value="TreeGrafter"/>
</dbReference>
<comment type="caution">
    <text evidence="10">The sequence shown here is derived from an EMBL/GenBank/DDBJ whole genome shotgun (WGS) entry which is preliminary data.</text>
</comment>
<comment type="cofactor">
    <cofactor evidence="1">
        <name>[4Fe-4S] cluster</name>
        <dbReference type="ChEBI" id="CHEBI:49883"/>
    </cofactor>
</comment>
<dbReference type="InterPro" id="IPR058240">
    <property type="entry name" value="rSAM_sf"/>
</dbReference>
<protein>
    <submittedName>
        <fullName evidence="10">Uncharacterized protein</fullName>
    </submittedName>
</protein>
<dbReference type="InterPro" id="IPR006158">
    <property type="entry name" value="Cobalamin-bd"/>
</dbReference>
<gene>
    <name evidence="10" type="ORF">GCM10010094_62550</name>
</gene>
<dbReference type="Gene3D" id="3.80.30.20">
    <property type="entry name" value="tm_1862 like domain"/>
    <property type="match status" value="1"/>
</dbReference>
<name>A0A917VLJ9_9ACTN</name>
<dbReference type="PROSITE" id="PS51332">
    <property type="entry name" value="B12_BINDING"/>
    <property type="match status" value="1"/>
</dbReference>
<proteinExistence type="predicted"/>
<evidence type="ECO:0000259" key="8">
    <source>
        <dbReference type="PROSITE" id="PS51332"/>
    </source>
</evidence>
<evidence type="ECO:0000256" key="4">
    <source>
        <dbReference type="ARBA" id="ARBA00022691"/>
    </source>
</evidence>
<accession>A0A917VLJ9</accession>
<dbReference type="RefSeq" id="WP_189325168.1">
    <property type="nucleotide sequence ID" value="NZ_BMPQ01000020.1"/>
</dbReference>
<dbReference type="InterPro" id="IPR007197">
    <property type="entry name" value="rSAM"/>
</dbReference>
<feature type="domain" description="B12-binding" evidence="8">
    <location>
        <begin position="6"/>
        <end position="143"/>
    </location>
</feature>
<dbReference type="Pfam" id="PF04055">
    <property type="entry name" value="Radical_SAM"/>
    <property type="match status" value="1"/>
</dbReference>
<dbReference type="SFLD" id="SFLDS00029">
    <property type="entry name" value="Radical_SAM"/>
    <property type="match status" value="1"/>
</dbReference>
<dbReference type="PROSITE" id="PS51918">
    <property type="entry name" value="RADICAL_SAM"/>
    <property type="match status" value="1"/>
</dbReference>
<dbReference type="SFLD" id="SFLDG01082">
    <property type="entry name" value="B12-binding_domain_containing"/>
    <property type="match status" value="1"/>
</dbReference>
<dbReference type="Proteomes" id="UP000637788">
    <property type="component" value="Unassembled WGS sequence"/>
</dbReference>
<evidence type="ECO:0000256" key="2">
    <source>
        <dbReference type="ARBA" id="ARBA00022603"/>
    </source>
</evidence>
<evidence type="ECO:0000256" key="1">
    <source>
        <dbReference type="ARBA" id="ARBA00001966"/>
    </source>
</evidence>
<evidence type="ECO:0000256" key="6">
    <source>
        <dbReference type="ARBA" id="ARBA00023004"/>
    </source>
</evidence>
<evidence type="ECO:0000313" key="11">
    <source>
        <dbReference type="Proteomes" id="UP000637788"/>
    </source>
</evidence>
<dbReference type="GO" id="GO:0051539">
    <property type="term" value="F:4 iron, 4 sulfur cluster binding"/>
    <property type="evidence" value="ECO:0007669"/>
    <property type="project" value="UniProtKB-KW"/>
</dbReference>
<reference evidence="10" key="1">
    <citation type="journal article" date="2014" name="Int. J. Syst. Evol. Microbiol.">
        <title>Complete genome sequence of Corynebacterium casei LMG S-19264T (=DSM 44701T), isolated from a smear-ripened cheese.</title>
        <authorList>
            <consortium name="US DOE Joint Genome Institute (JGI-PGF)"/>
            <person name="Walter F."/>
            <person name="Albersmeier A."/>
            <person name="Kalinowski J."/>
            <person name="Ruckert C."/>
        </authorList>
    </citation>
    <scope>NUCLEOTIDE SEQUENCE</scope>
    <source>
        <strain evidence="10">JCM 3035</strain>
    </source>
</reference>
<dbReference type="PANTHER" id="PTHR43409:SF7">
    <property type="entry name" value="BLL1977 PROTEIN"/>
    <property type="match status" value="1"/>
</dbReference>
<sequence length="507" mass="56295">MESSDVRHALLVAPSYDHNEYLGAESLGIRSVAAALLREGAQVAVVDECPAKPSTEILDLARQASLIGIGVLFTRQIPDALALARKFRSAAPQAHITIGGQGTFSLWARMLEECDALDSACLNEAEESVAELWRHVTRGKGLKGVRGTYVRLDEGLVFTGPRPPTEDLDGLPLPFRGGREAAYADSHVTMCTSRGCAAHCSFCQSGNYANRHPGAPRWRYRSAEHVVAEIKHLQQTYGARMFSFVDDDFLGGDSRGVQRAHEIAGLIRKHELDIKFAIECRISELEETVLMTLREVGLRHVLIGVESANDKDIRLYAKRTTPQQAADAIALLRKADIEFSVGFIMFQPLSGLDGIRTNIDFLLENNVGSYRRVVNRLEVYPGSPLLGYFRRKQVDFREDAYRMYYDFADPQVAALYDAFVRVLRPFEELETLAAKALFRLRAQEGPAEMRAPRHATKVADDVTRALLETALHCLQAVEDGRIQACETEIAAHTNSRLTELRKAVASL</sequence>
<dbReference type="InterPro" id="IPR023404">
    <property type="entry name" value="rSAM_horseshoe"/>
</dbReference>
<dbReference type="GO" id="GO:0003824">
    <property type="term" value="F:catalytic activity"/>
    <property type="evidence" value="ECO:0007669"/>
    <property type="project" value="InterPro"/>
</dbReference>
<keyword evidence="7" id="KW-0411">Iron-sulfur</keyword>
<dbReference type="SFLD" id="SFLDG01123">
    <property type="entry name" value="methyltransferase_(Class_B)"/>
    <property type="match status" value="1"/>
</dbReference>
<dbReference type="GO" id="GO:0046872">
    <property type="term" value="F:metal ion binding"/>
    <property type="evidence" value="ECO:0007669"/>
    <property type="project" value="UniProtKB-KW"/>
</dbReference>
<evidence type="ECO:0000256" key="7">
    <source>
        <dbReference type="ARBA" id="ARBA00023014"/>
    </source>
</evidence>
<dbReference type="InterPro" id="IPR051198">
    <property type="entry name" value="BchE-like"/>
</dbReference>
<dbReference type="AlphaFoldDB" id="A0A917VLJ9"/>
<keyword evidence="5" id="KW-0479">Metal-binding</keyword>
<dbReference type="SUPFAM" id="SSF102114">
    <property type="entry name" value="Radical SAM enzymes"/>
    <property type="match status" value="1"/>
</dbReference>
<evidence type="ECO:0000313" key="10">
    <source>
        <dbReference type="EMBL" id="GGK93209.1"/>
    </source>
</evidence>
<dbReference type="Pfam" id="PF02310">
    <property type="entry name" value="B12-binding"/>
    <property type="match status" value="1"/>
</dbReference>
<dbReference type="PANTHER" id="PTHR43409">
    <property type="entry name" value="ANAEROBIC MAGNESIUM-PROTOPORPHYRIN IX MONOMETHYL ESTER CYCLASE-RELATED"/>
    <property type="match status" value="1"/>
</dbReference>
<dbReference type="InterPro" id="IPR006638">
    <property type="entry name" value="Elp3/MiaA/NifB-like_rSAM"/>
</dbReference>
<dbReference type="InterPro" id="IPR034466">
    <property type="entry name" value="Methyltransferase_Class_B"/>
</dbReference>
<dbReference type="EMBL" id="BMPQ01000020">
    <property type="protein sequence ID" value="GGK93209.1"/>
    <property type="molecule type" value="Genomic_DNA"/>
</dbReference>
<keyword evidence="11" id="KW-1185">Reference proteome</keyword>
<organism evidence="10 11">
    <name type="scientific">Streptomyces flaveus</name>
    <dbReference type="NCBI Taxonomy" id="66370"/>
    <lineage>
        <taxon>Bacteria</taxon>
        <taxon>Bacillati</taxon>
        <taxon>Actinomycetota</taxon>
        <taxon>Actinomycetes</taxon>
        <taxon>Kitasatosporales</taxon>
        <taxon>Streptomycetaceae</taxon>
        <taxon>Streptomyces</taxon>
        <taxon>Streptomyces aurantiacus group</taxon>
    </lineage>
</organism>
<evidence type="ECO:0000256" key="3">
    <source>
        <dbReference type="ARBA" id="ARBA00022679"/>
    </source>
</evidence>
<keyword evidence="3" id="KW-0808">Transferase</keyword>
<reference evidence="10" key="2">
    <citation type="submission" date="2020-09" db="EMBL/GenBank/DDBJ databases">
        <authorList>
            <person name="Sun Q."/>
            <person name="Ohkuma M."/>
        </authorList>
    </citation>
    <scope>NUCLEOTIDE SEQUENCE</scope>
    <source>
        <strain evidence="10">JCM 3035</strain>
    </source>
</reference>
<keyword evidence="6" id="KW-0408">Iron</keyword>
<feature type="domain" description="Radical SAM core" evidence="9">
    <location>
        <begin position="176"/>
        <end position="417"/>
    </location>
</feature>
<evidence type="ECO:0000259" key="9">
    <source>
        <dbReference type="PROSITE" id="PS51918"/>
    </source>
</evidence>
<dbReference type="GO" id="GO:0031419">
    <property type="term" value="F:cobalamin binding"/>
    <property type="evidence" value="ECO:0007669"/>
    <property type="project" value="InterPro"/>
</dbReference>
<keyword evidence="2" id="KW-0489">Methyltransferase</keyword>
<dbReference type="Gene3D" id="3.40.50.280">
    <property type="entry name" value="Cobalamin-binding domain"/>
    <property type="match status" value="1"/>
</dbReference>